<dbReference type="InterPro" id="IPR015422">
    <property type="entry name" value="PyrdxlP-dep_Trfase_small"/>
</dbReference>
<dbReference type="KEGG" id="sfu:Sfum_1171"/>
<name>A0LHG2_SYNFM</name>
<keyword evidence="1 3" id="KW-0032">Aminotransferase</keyword>
<evidence type="ECO:0000313" key="4">
    <source>
        <dbReference type="Proteomes" id="UP000001784"/>
    </source>
</evidence>
<dbReference type="GO" id="GO:0008483">
    <property type="term" value="F:transaminase activity"/>
    <property type="evidence" value="ECO:0007669"/>
    <property type="project" value="UniProtKB-KW"/>
</dbReference>
<comment type="cofactor">
    <cofactor evidence="1">
        <name>pyridoxal 5'-phosphate</name>
        <dbReference type="ChEBI" id="CHEBI:597326"/>
    </cofactor>
</comment>
<proteinExistence type="inferred from homology"/>
<dbReference type="Pfam" id="PF00155">
    <property type="entry name" value="Aminotran_1_2"/>
    <property type="match status" value="1"/>
</dbReference>
<dbReference type="OrthoDB" id="9804474at2"/>
<comment type="similarity">
    <text evidence="1">Belongs to the class-I pyridoxal-phosphate-dependent aminotransferase family.</text>
</comment>
<dbReference type="InterPro" id="IPR015424">
    <property type="entry name" value="PyrdxlP-dep_Trfase"/>
</dbReference>
<organism evidence="3 4">
    <name type="scientific">Syntrophobacter fumaroxidans (strain DSM 10017 / MPOB)</name>
    <dbReference type="NCBI Taxonomy" id="335543"/>
    <lineage>
        <taxon>Bacteria</taxon>
        <taxon>Pseudomonadati</taxon>
        <taxon>Thermodesulfobacteriota</taxon>
        <taxon>Syntrophobacteria</taxon>
        <taxon>Syntrophobacterales</taxon>
        <taxon>Syntrophobacteraceae</taxon>
        <taxon>Syntrophobacter</taxon>
    </lineage>
</organism>
<dbReference type="InterPro" id="IPR015421">
    <property type="entry name" value="PyrdxlP-dep_Trfase_major"/>
</dbReference>
<feature type="domain" description="Aminotransferase class I/classII large" evidence="2">
    <location>
        <begin position="35"/>
        <end position="381"/>
    </location>
</feature>
<dbReference type="Gene3D" id="3.40.640.10">
    <property type="entry name" value="Type I PLP-dependent aspartate aminotransferase-like (Major domain)"/>
    <property type="match status" value="1"/>
</dbReference>
<dbReference type="STRING" id="335543.Sfum_1171"/>
<dbReference type="RefSeq" id="WP_011698035.1">
    <property type="nucleotide sequence ID" value="NC_008554.1"/>
</dbReference>
<dbReference type="AlphaFoldDB" id="A0LHG2"/>
<dbReference type="InParanoid" id="A0LHG2"/>
<dbReference type="PANTHER" id="PTHR42691:SF1">
    <property type="entry name" value="ASPARTATE AMINOTRANSFERASE YHDR-RELATED"/>
    <property type="match status" value="1"/>
</dbReference>
<accession>A0LHG2</accession>
<dbReference type="EMBL" id="CP000478">
    <property type="protein sequence ID" value="ABK16864.1"/>
    <property type="molecule type" value="Genomic_DNA"/>
</dbReference>
<dbReference type="GO" id="GO:0030170">
    <property type="term" value="F:pyridoxal phosphate binding"/>
    <property type="evidence" value="ECO:0007669"/>
    <property type="project" value="InterPro"/>
</dbReference>
<dbReference type="HOGENOM" id="CLU_017584_4_3_7"/>
<dbReference type="PANTHER" id="PTHR42691">
    <property type="entry name" value="ASPARTATE AMINOTRANSFERASE YHDR-RELATED"/>
    <property type="match status" value="1"/>
</dbReference>
<dbReference type="CDD" id="cd00609">
    <property type="entry name" value="AAT_like"/>
    <property type="match status" value="1"/>
</dbReference>
<protein>
    <recommendedName>
        <fullName evidence="1">Aminotransferase</fullName>
        <ecNumber evidence="1">2.6.1.-</ecNumber>
    </recommendedName>
</protein>
<evidence type="ECO:0000313" key="3">
    <source>
        <dbReference type="EMBL" id="ABK16864.1"/>
    </source>
</evidence>
<dbReference type="InterPro" id="IPR004839">
    <property type="entry name" value="Aminotransferase_I/II_large"/>
</dbReference>
<dbReference type="EC" id="2.6.1.-" evidence="1"/>
<keyword evidence="4" id="KW-1185">Reference proteome</keyword>
<dbReference type="NCBIfam" id="NF005305">
    <property type="entry name" value="PRK06836.1"/>
    <property type="match status" value="1"/>
</dbReference>
<dbReference type="InterPro" id="IPR004838">
    <property type="entry name" value="NHTrfase_class1_PyrdxlP-BS"/>
</dbReference>
<reference evidence="3 4" key="1">
    <citation type="submission" date="2006-10" db="EMBL/GenBank/DDBJ databases">
        <title>Complete sequence of Syntrophobacter fumaroxidans MPOB.</title>
        <authorList>
            <consortium name="US DOE Joint Genome Institute"/>
            <person name="Copeland A."/>
            <person name="Lucas S."/>
            <person name="Lapidus A."/>
            <person name="Barry K."/>
            <person name="Detter J.C."/>
            <person name="Glavina del Rio T."/>
            <person name="Hammon N."/>
            <person name="Israni S."/>
            <person name="Pitluck S."/>
            <person name="Goltsman E.G."/>
            <person name="Martinez M."/>
            <person name="Schmutz J."/>
            <person name="Larimer F."/>
            <person name="Land M."/>
            <person name="Hauser L."/>
            <person name="Kyrpides N."/>
            <person name="Kim E."/>
            <person name="Boone D.R."/>
            <person name="Brockman F."/>
            <person name="Culley D."/>
            <person name="Ferry J."/>
            <person name="Gunsalus R."/>
            <person name="McInerney M.J."/>
            <person name="Morrison M."/>
            <person name="Plugge C."/>
            <person name="Rohlin L."/>
            <person name="Scholten J."/>
            <person name="Sieber J."/>
            <person name="Stams A.J.M."/>
            <person name="Worm P."/>
            <person name="Henstra A.M."/>
            <person name="Richardson P."/>
        </authorList>
    </citation>
    <scope>NUCLEOTIDE SEQUENCE [LARGE SCALE GENOMIC DNA]</scope>
    <source>
        <strain evidence="4">DSM 10017 / MPOB</strain>
    </source>
</reference>
<sequence>MAVARRMLDYMERSSWIRKMFEEGARLKKIHGEDKVFDFSLGNPNVPPPELVKQKLRELAARDEPGMHGYMPNAGLAETRQAVSAYLCTEYCVSMAQDHIIATCGAAGGLNIILKALLDPGDEVLVPAPHFVEYGFYSENHGGTLKSVPTREDFTLDLDGLERAIGPKTKVILINSPNNPTGQIYSEEEIKLLGELISRKNYELGHIIYLVSDEPYRRIVYDDCRVPCIFAHYENSLITTSYSKDLSLPGERIGFVAVNPSADEVQKVLGALTLANRILGFVNAPGLMQRLIVELQGICVDVGIYRRKRDRLVSSLRAFGYELVVPKGAFYLFPKSPLADDVRFVRILQEENILAVPGSGFAGPGHFRLAYCVDDRTIEGALPGFERACAKARGMV</sequence>
<evidence type="ECO:0000259" key="2">
    <source>
        <dbReference type="Pfam" id="PF00155"/>
    </source>
</evidence>
<dbReference type="Gene3D" id="3.90.1150.10">
    <property type="entry name" value="Aspartate Aminotransferase, domain 1"/>
    <property type="match status" value="2"/>
</dbReference>
<dbReference type="Proteomes" id="UP000001784">
    <property type="component" value="Chromosome"/>
</dbReference>
<dbReference type="SUPFAM" id="SSF53383">
    <property type="entry name" value="PLP-dependent transferases"/>
    <property type="match status" value="1"/>
</dbReference>
<dbReference type="eggNOG" id="COG0436">
    <property type="taxonomic scope" value="Bacteria"/>
</dbReference>
<dbReference type="PROSITE" id="PS00105">
    <property type="entry name" value="AA_TRANSFER_CLASS_1"/>
    <property type="match status" value="1"/>
</dbReference>
<keyword evidence="1 3" id="KW-0808">Transferase</keyword>
<gene>
    <name evidence="3" type="ordered locus">Sfum_1171</name>
</gene>
<evidence type="ECO:0000256" key="1">
    <source>
        <dbReference type="RuleBase" id="RU000481"/>
    </source>
</evidence>